<keyword evidence="2 4" id="KW-0285">Flavoprotein</keyword>
<feature type="region of interest" description="Disordered" evidence="5">
    <location>
        <begin position="200"/>
        <end position="232"/>
    </location>
</feature>
<dbReference type="AlphaFoldDB" id="A0A9W7G5I4"/>
<sequence length="549" mass="60471">MCSDYLDDATRSTTVTLEEASSTHQVLNQAPLAPSTNLFTSNPTLSSYVAHHSSKTCPDVPSVLLYLEKQGEIFGSAEMRRHADTANEVKPKLNTHDYMGNRIDVVEYTDSYHEIMRVGIESGVTSMPWDSHSPRCNITPHLHRAGLIYMLNQLDPGPCCPIVMSFAATSTIGKYAPEFIKDEWMSKLLTRKYDPSNKPIGEKEGVTIGMSMTEKQSGSDVRTNTTRATNLGGGEYELTGHKWFTSAPNSDGFLTLAKVDGEDGKLSCFLVPRHLPDGKKNEGLQFQRLKDKLGDHSNASSEVEYRGAVGFLMGEEGRGVGTIIDMVHHTRLECGLGSAGAMDKALSIAKGHVERREAFGEKLVDQPLMRHLIMDLELESKAATLLSMRMARSFDDPGEAHLGRIGVPVKKFFLCKRQPNFVYECMEVVGGNGYTESWPLARMFRASPLNSIWEGSGNVMALDVVRALGKGKEDVFKALEGNLEGVKGKDRNLDKHWETTMDTIEKLGETGDQALMAFYGRKIAADLASFSISSKLSPFVSGSEKWSHA</sequence>
<reference evidence="9" key="1">
    <citation type="submission" date="2022-07" db="EMBL/GenBank/DDBJ databases">
        <title>Genome analysis of Parmales, a sister group of diatoms, reveals the evolutionary specialization of diatoms from phago-mixotrophs to photoautotrophs.</title>
        <authorList>
            <person name="Ban H."/>
            <person name="Sato S."/>
            <person name="Yoshikawa S."/>
            <person name="Kazumasa Y."/>
            <person name="Nakamura Y."/>
            <person name="Ichinomiya M."/>
            <person name="Saitoh K."/>
            <person name="Sato N."/>
            <person name="Blanc-Mathieu R."/>
            <person name="Endo H."/>
            <person name="Kuwata A."/>
            <person name="Ogata H."/>
        </authorList>
    </citation>
    <scope>NUCLEOTIDE SEQUENCE</scope>
</reference>
<organism evidence="9 10">
    <name type="scientific">Triparma retinervis</name>
    <dbReference type="NCBI Taxonomy" id="2557542"/>
    <lineage>
        <taxon>Eukaryota</taxon>
        <taxon>Sar</taxon>
        <taxon>Stramenopiles</taxon>
        <taxon>Ochrophyta</taxon>
        <taxon>Bolidophyceae</taxon>
        <taxon>Parmales</taxon>
        <taxon>Triparmaceae</taxon>
        <taxon>Triparma</taxon>
    </lineage>
</organism>
<dbReference type="InterPro" id="IPR041504">
    <property type="entry name" value="AidB_N"/>
</dbReference>
<dbReference type="InterPro" id="IPR009075">
    <property type="entry name" value="AcylCo_DH/oxidase_C"/>
</dbReference>
<keyword evidence="3 4" id="KW-0274">FAD</keyword>
<protein>
    <recommendedName>
        <fullName evidence="11">Acyl-CoA dehydrogenase</fullName>
    </recommendedName>
</protein>
<evidence type="ECO:0000259" key="6">
    <source>
        <dbReference type="Pfam" id="PF00441"/>
    </source>
</evidence>
<gene>
    <name evidence="9" type="ORF">TrRE_jg3983</name>
</gene>
<dbReference type="Gene3D" id="1.20.140.10">
    <property type="entry name" value="Butyryl-CoA Dehydrogenase, subunit A, domain 3"/>
    <property type="match status" value="1"/>
</dbReference>
<comment type="similarity">
    <text evidence="1 4">Belongs to the acyl-CoA dehydrogenase family.</text>
</comment>
<evidence type="ECO:0000256" key="3">
    <source>
        <dbReference type="ARBA" id="ARBA00022827"/>
    </source>
</evidence>
<dbReference type="SUPFAM" id="SSF47203">
    <property type="entry name" value="Acyl-CoA dehydrogenase C-terminal domain-like"/>
    <property type="match status" value="1"/>
</dbReference>
<dbReference type="Gene3D" id="2.40.110.20">
    <property type="match status" value="1"/>
</dbReference>
<dbReference type="Proteomes" id="UP001165082">
    <property type="component" value="Unassembled WGS sequence"/>
</dbReference>
<dbReference type="Pfam" id="PF02770">
    <property type="entry name" value="Acyl-CoA_dh_M"/>
    <property type="match status" value="1"/>
</dbReference>
<evidence type="ECO:0000313" key="10">
    <source>
        <dbReference type="Proteomes" id="UP001165082"/>
    </source>
</evidence>
<evidence type="ECO:0000256" key="4">
    <source>
        <dbReference type="RuleBase" id="RU362125"/>
    </source>
</evidence>
<dbReference type="Pfam" id="PF18158">
    <property type="entry name" value="AidB_N"/>
    <property type="match status" value="1"/>
</dbReference>
<dbReference type="InterPro" id="IPR036250">
    <property type="entry name" value="AcylCo_DH-like_C"/>
</dbReference>
<feature type="compositionally biased region" description="Polar residues" evidence="5">
    <location>
        <begin position="213"/>
        <end position="229"/>
    </location>
</feature>
<comment type="caution">
    <text evidence="9">The sequence shown here is derived from an EMBL/GenBank/DDBJ whole genome shotgun (WGS) entry which is preliminary data.</text>
</comment>
<dbReference type="InterPro" id="IPR052904">
    <property type="entry name" value="Acyl-CoA_dehydrogenase-like"/>
</dbReference>
<evidence type="ECO:0000259" key="7">
    <source>
        <dbReference type="Pfam" id="PF02770"/>
    </source>
</evidence>
<accession>A0A9W7G5I4</accession>
<keyword evidence="4" id="KW-0560">Oxidoreductase</keyword>
<evidence type="ECO:0000256" key="5">
    <source>
        <dbReference type="SAM" id="MobiDB-lite"/>
    </source>
</evidence>
<dbReference type="PANTHER" id="PTHR42707:SF3">
    <property type="entry name" value="ACYL-COA DEHYDROGENASE AIDB-RELATED"/>
    <property type="match status" value="1"/>
</dbReference>
<dbReference type="Pfam" id="PF00441">
    <property type="entry name" value="Acyl-CoA_dh_1"/>
    <property type="match status" value="1"/>
</dbReference>
<feature type="domain" description="Acyl-CoA dehydrogenase/oxidase C-terminal" evidence="6">
    <location>
        <begin position="317"/>
        <end position="468"/>
    </location>
</feature>
<dbReference type="InterPro" id="IPR009100">
    <property type="entry name" value="AcylCoA_DH/oxidase_NM_dom_sf"/>
</dbReference>
<feature type="domain" description="Acyl-CoA oxidase/dehydrogenase middle" evidence="7">
    <location>
        <begin position="210"/>
        <end position="305"/>
    </location>
</feature>
<evidence type="ECO:0008006" key="11">
    <source>
        <dbReference type="Google" id="ProtNLM"/>
    </source>
</evidence>
<evidence type="ECO:0000313" key="9">
    <source>
        <dbReference type="EMBL" id="GMI36660.1"/>
    </source>
</evidence>
<name>A0A9W7G5I4_9STRA</name>
<dbReference type="OrthoDB" id="10251155at2759"/>
<dbReference type="GO" id="GO:0003995">
    <property type="term" value="F:acyl-CoA dehydrogenase activity"/>
    <property type="evidence" value="ECO:0007669"/>
    <property type="project" value="TreeGrafter"/>
</dbReference>
<proteinExistence type="inferred from homology"/>
<keyword evidence="10" id="KW-1185">Reference proteome</keyword>
<evidence type="ECO:0000256" key="2">
    <source>
        <dbReference type="ARBA" id="ARBA00022630"/>
    </source>
</evidence>
<dbReference type="Gene3D" id="6.10.250.600">
    <property type="match status" value="1"/>
</dbReference>
<dbReference type="EMBL" id="BRXZ01007952">
    <property type="protein sequence ID" value="GMI36660.1"/>
    <property type="molecule type" value="Genomic_DNA"/>
</dbReference>
<comment type="cofactor">
    <cofactor evidence="4">
        <name>FAD</name>
        <dbReference type="ChEBI" id="CHEBI:57692"/>
    </cofactor>
</comment>
<dbReference type="InterPro" id="IPR006091">
    <property type="entry name" value="Acyl-CoA_Oxase/DH_mid-dom"/>
</dbReference>
<dbReference type="PANTHER" id="PTHR42707">
    <property type="entry name" value="ACYL-COA DEHYDROGENASE"/>
    <property type="match status" value="1"/>
</dbReference>
<feature type="domain" description="Adaptive response protein AidB N-terminal" evidence="8">
    <location>
        <begin position="28"/>
        <end position="195"/>
    </location>
</feature>
<evidence type="ECO:0000256" key="1">
    <source>
        <dbReference type="ARBA" id="ARBA00009347"/>
    </source>
</evidence>
<evidence type="ECO:0000259" key="8">
    <source>
        <dbReference type="Pfam" id="PF18158"/>
    </source>
</evidence>
<dbReference type="SUPFAM" id="SSF56645">
    <property type="entry name" value="Acyl-CoA dehydrogenase NM domain-like"/>
    <property type="match status" value="1"/>
</dbReference>